<gene>
    <name evidence="2" type="ORF">IL334_004593</name>
</gene>
<dbReference type="RefSeq" id="XP_062792361.1">
    <property type="nucleotide sequence ID" value="XM_062936310.1"/>
</dbReference>
<feature type="region of interest" description="Disordered" evidence="1">
    <location>
        <begin position="1"/>
        <end position="22"/>
    </location>
</feature>
<keyword evidence="3" id="KW-1185">Reference proteome</keyword>
<dbReference type="GeneID" id="87956724"/>
<evidence type="ECO:0000313" key="3">
    <source>
        <dbReference type="Proteomes" id="UP001329825"/>
    </source>
</evidence>
<accession>A0ABZ1D160</accession>
<organism evidence="2 3">
    <name type="scientific">Kwoniella shivajii</name>
    <dbReference type="NCBI Taxonomy" id="564305"/>
    <lineage>
        <taxon>Eukaryota</taxon>
        <taxon>Fungi</taxon>
        <taxon>Dikarya</taxon>
        <taxon>Basidiomycota</taxon>
        <taxon>Agaricomycotina</taxon>
        <taxon>Tremellomycetes</taxon>
        <taxon>Tremellales</taxon>
        <taxon>Cryptococcaceae</taxon>
        <taxon>Kwoniella</taxon>
    </lineage>
</organism>
<protein>
    <submittedName>
        <fullName evidence="2">Uncharacterized protein</fullName>
    </submittedName>
</protein>
<reference evidence="2 3" key="1">
    <citation type="submission" date="2024-01" db="EMBL/GenBank/DDBJ databases">
        <title>Comparative genomics of Cryptococcus and Kwoniella reveals pathogenesis evolution and contrasting modes of karyotype evolution via chromosome fusion or intercentromeric recombination.</title>
        <authorList>
            <person name="Coelho M.A."/>
            <person name="David-Palma M."/>
            <person name="Shea T."/>
            <person name="Bowers K."/>
            <person name="McGinley-Smith S."/>
            <person name="Mohammad A.W."/>
            <person name="Gnirke A."/>
            <person name="Yurkov A.M."/>
            <person name="Nowrousian M."/>
            <person name="Sun S."/>
            <person name="Cuomo C.A."/>
            <person name="Heitman J."/>
        </authorList>
    </citation>
    <scope>NUCLEOTIDE SEQUENCE [LARGE SCALE GENOMIC DNA]</scope>
    <source>
        <strain evidence="2">CBS 11374</strain>
    </source>
</reference>
<evidence type="ECO:0000256" key="1">
    <source>
        <dbReference type="SAM" id="MobiDB-lite"/>
    </source>
</evidence>
<feature type="compositionally biased region" description="Polar residues" evidence="1">
    <location>
        <begin position="1"/>
        <end position="20"/>
    </location>
</feature>
<sequence>MSQSPGSTLVSISRSPTVEESVQEKATLERTITALQFMDDVRKKMLSGVTTIKEKDEVYDRMDRLEEMCTTYTTEMGTDNERKNRDNFDKEVRALESESNITFGWRTRKEEEEKDEDLLISNFGHTLDCKLP</sequence>
<dbReference type="Proteomes" id="UP001329825">
    <property type="component" value="Chromosome 6"/>
</dbReference>
<evidence type="ECO:0000313" key="2">
    <source>
        <dbReference type="EMBL" id="WRT67621.1"/>
    </source>
</evidence>
<dbReference type="EMBL" id="CP141886">
    <property type="protein sequence ID" value="WRT67621.1"/>
    <property type="molecule type" value="Genomic_DNA"/>
</dbReference>
<name>A0ABZ1D160_9TREE</name>
<proteinExistence type="predicted"/>